<proteinExistence type="predicted"/>
<accession>A0A8D9EQB2</accession>
<dbReference type="EMBL" id="HBUF01561313">
    <property type="protein sequence ID" value="CAG6762478.1"/>
    <property type="molecule type" value="Transcribed_RNA"/>
</dbReference>
<name>A0A8D9EQB2_9HEMI</name>
<reference evidence="1" key="1">
    <citation type="submission" date="2021-05" db="EMBL/GenBank/DDBJ databases">
        <authorList>
            <person name="Alioto T."/>
            <person name="Alioto T."/>
            <person name="Gomez Garrido J."/>
        </authorList>
    </citation>
    <scope>NUCLEOTIDE SEQUENCE</scope>
</reference>
<dbReference type="AlphaFoldDB" id="A0A8D9EQB2"/>
<organism evidence="1">
    <name type="scientific">Cacopsylla melanoneura</name>
    <dbReference type="NCBI Taxonomy" id="428564"/>
    <lineage>
        <taxon>Eukaryota</taxon>
        <taxon>Metazoa</taxon>
        <taxon>Ecdysozoa</taxon>
        <taxon>Arthropoda</taxon>
        <taxon>Hexapoda</taxon>
        <taxon>Insecta</taxon>
        <taxon>Pterygota</taxon>
        <taxon>Neoptera</taxon>
        <taxon>Paraneoptera</taxon>
        <taxon>Hemiptera</taxon>
        <taxon>Sternorrhyncha</taxon>
        <taxon>Psylloidea</taxon>
        <taxon>Psyllidae</taxon>
        <taxon>Psyllinae</taxon>
        <taxon>Cacopsylla</taxon>
    </lineage>
</organism>
<evidence type="ECO:0000313" key="1">
    <source>
        <dbReference type="EMBL" id="CAG6762478.1"/>
    </source>
</evidence>
<protein>
    <submittedName>
        <fullName evidence="1">Uncharacterized protein</fullName>
    </submittedName>
</protein>
<sequence>MCNKQRLFRNSQLLKFITIIDALYWFTKSLESTVLPAISPSYILLSGENLILRITRHNTDTMCSAVGRYVLFDPYFESWDFMRARVLFTKYGKEWGRRCIYFFVFSSYLFKKSTRL</sequence>